<evidence type="ECO:0000256" key="1">
    <source>
        <dbReference type="ARBA" id="ARBA00010613"/>
    </source>
</evidence>
<protein>
    <submittedName>
        <fullName evidence="4">Aliphatic amidase AmiE</fullName>
    </submittedName>
</protein>
<dbReference type="PROSITE" id="PS50263">
    <property type="entry name" value="CN_HYDROLASE"/>
    <property type="match status" value="1"/>
</dbReference>
<feature type="domain" description="CN hydrolase" evidence="3">
    <location>
        <begin position="1"/>
        <end position="246"/>
    </location>
</feature>
<dbReference type="Pfam" id="PF00795">
    <property type="entry name" value="CN_hydrolase"/>
    <property type="match status" value="1"/>
</dbReference>
<dbReference type="CDD" id="cd07572">
    <property type="entry name" value="nit"/>
    <property type="match status" value="1"/>
</dbReference>
<organism evidence="4 5">
    <name type="scientific">Vulgatibacter incomptus</name>
    <dbReference type="NCBI Taxonomy" id="1391653"/>
    <lineage>
        <taxon>Bacteria</taxon>
        <taxon>Pseudomonadati</taxon>
        <taxon>Myxococcota</taxon>
        <taxon>Myxococcia</taxon>
        <taxon>Myxococcales</taxon>
        <taxon>Cystobacterineae</taxon>
        <taxon>Vulgatibacteraceae</taxon>
        <taxon>Vulgatibacter</taxon>
    </lineage>
</organism>
<dbReference type="InterPro" id="IPR045254">
    <property type="entry name" value="Nit1/2_C-N_Hydrolase"/>
</dbReference>
<comment type="similarity">
    <text evidence="1">Belongs to the carbon-nitrogen hydrolase superfamily. NIT1/NIT2 family.</text>
</comment>
<dbReference type="InterPro" id="IPR036526">
    <property type="entry name" value="C-N_Hydrolase_sf"/>
</dbReference>
<evidence type="ECO:0000256" key="2">
    <source>
        <dbReference type="ARBA" id="ARBA00022801"/>
    </source>
</evidence>
<dbReference type="EMBL" id="CP012332">
    <property type="protein sequence ID" value="AKU92859.1"/>
    <property type="molecule type" value="Genomic_DNA"/>
</dbReference>
<evidence type="ECO:0000313" key="5">
    <source>
        <dbReference type="Proteomes" id="UP000055590"/>
    </source>
</evidence>
<dbReference type="STRING" id="1391653.AKJ08_3246"/>
<proteinExistence type="inferred from homology"/>
<sequence>MIAAAVQLTSTEDRARNLREAMRWIDEAHRRGAGFVALPENVDLMGSEEAKIAGAEAVDGPTFQAFAARAKALGIWVLAGTLAERASPGRIFNTSVLYDPEGAAAAVYRKVHLFDVDLADGVRYRESRVVESGRELVVAEAGFGRVGLSICYDLRFPELFRALAQKGAEILAVPSAFTLHTGKDHWEVLLRARAIENTAYVIAPAQVGRHGAGRTTYGNAMIVDPWGAVIARCSDGPGICLAELSPEVLLRVRRELPSLGHRRVGVSGSFSDTDRG</sequence>
<accession>A0A0K1PIC1</accession>
<name>A0A0K1PIC1_9BACT</name>
<dbReference type="PROSITE" id="PS01227">
    <property type="entry name" value="UPF0012"/>
    <property type="match status" value="1"/>
</dbReference>
<evidence type="ECO:0000259" key="3">
    <source>
        <dbReference type="PROSITE" id="PS50263"/>
    </source>
</evidence>
<evidence type="ECO:0000313" key="4">
    <source>
        <dbReference type="EMBL" id="AKU92859.1"/>
    </source>
</evidence>
<dbReference type="SUPFAM" id="SSF56317">
    <property type="entry name" value="Carbon-nitrogen hydrolase"/>
    <property type="match status" value="1"/>
</dbReference>
<gene>
    <name evidence="4" type="ORF">AKJ08_3246</name>
</gene>
<reference evidence="4 5" key="1">
    <citation type="submission" date="2015-08" db="EMBL/GenBank/DDBJ databases">
        <authorList>
            <person name="Babu N.S."/>
            <person name="Beckwith C.J."/>
            <person name="Beseler K.G."/>
            <person name="Brison A."/>
            <person name="Carone J.V."/>
            <person name="Caskin T.P."/>
            <person name="Diamond M."/>
            <person name="Durham M.E."/>
            <person name="Foxe J.M."/>
            <person name="Go M."/>
            <person name="Henderson B.A."/>
            <person name="Jones I.B."/>
            <person name="McGettigan J.A."/>
            <person name="Micheletti S.J."/>
            <person name="Nasrallah M.E."/>
            <person name="Ortiz D."/>
            <person name="Piller C.R."/>
            <person name="Privatt S.R."/>
            <person name="Schneider S.L."/>
            <person name="Sharp S."/>
            <person name="Smith T.C."/>
            <person name="Stanton J.D."/>
            <person name="Ullery H.E."/>
            <person name="Wilson R.J."/>
            <person name="Serrano M.G."/>
            <person name="Buck G."/>
            <person name="Lee V."/>
            <person name="Wang Y."/>
            <person name="Carvalho R."/>
            <person name="Voegtly L."/>
            <person name="Shi R."/>
            <person name="Duckworth R."/>
            <person name="Johnson A."/>
            <person name="Loviza R."/>
            <person name="Walstead R."/>
            <person name="Shah Z."/>
            <person name="Kiflezghi M."/>
            <person name="Wade K."/>
            <person name="Ball S.L."/>
            <person name="Bradley K.W."/>
            <person name="Asai D.J."/>
            <person name="Bowman C.A."/>
            <person name="Russell D.A."/>
            <person name="Pope W.H."/>
            <person name="Jacobs-Sera D."/>
            <person name="Hendrix R.W."/>
            <person name="Hatfull G.F."/>
        </authorList>
    </citation>
    <scope>NUCLEOTIDE SEQUENCE [LARGE SCALE GENOMIC DNA]</scope>
    <source>
        <strain evidence="4 5">DSM 27710</strain>
    </source>
</reference>
<dbReference type="GO" id="GO:0016811">
    <property type="term" value="F:hydrolase activity, acting on carbon-nitrogen (but not peptide) bonds, in linear amides"/>
    <property type="evidence" value="ECO:0007669"/>
    <property type="project" value="InterPro"/>
</dbReference>
<dbReference type="Gene3D" id="3.60.110.10">
    <property type="entry name" value="Carbon-nitrogen hydrolase"/>
    <property type="match status" value="1"/>
</dbReference>
<dbReference type="InterPro" id="IPR001110">
    <property type="entry name" value="UPF0012_CS"/>
</dbReference>
<dbReference type="InterPro" id="IPR003010">
    <property type="entry name" value="C-N_Hydrolase"/>
</dbReference>
<dbReference type="PANTHER" id="PTHR23088">
    <property type="entry name" value="NITRILASE-RELATED"/>
    <property type="match status" value="1"/>
</dbReference>
<dbReference type="KEGG" id="vin:AKJ08_3246"/>
<dbReference type="AlphaFoldDB" id="A0A0K1PIC1"/>
<dbReference type="PANTHER" id="PTHR23088:SF27">
    <property type="entry name" value="DEAMINATED GLUTATHIONE AMIDASE"/>
    <property type="match status" value="1"/>
</dbReference>
<keyword evidence="5" id="KW-1185">Reference proteome</keyword>
<keyword evidence="2" id="KW-0378">Hydrolase</keyword>
<dbReference type="Proteomes" id="UP000055590">
    <property type="component" value="Chromosome"/>
</dbReference>